<gene>
    <name evidence="1" type="ORF">QFC22_004195</name>
</gene>
<dbReference type="EMBL" id="JASBWU010000011">
    <property type="protein sequence ID" value="KAJ9118284.1"/>
    <property type="molecule type" value="Genomic_DNA"/>
</dbReference>
<sequence>MANNTPVDGPLALWLTISQENDARIAQIAGRGRGTASPQLLQPRDAIPPTDAIGRLSIDHPEIFNLVAESLIARGALQSLANLNTASYPLFEATLPLLWRTFVWDTYGKGKTKTDEYWKKIMASRGAEHIRFFVDRSNRSNSKHKNLPRMITRDLPCYKSNTLKAYISEFDDLRGHFVKHNERKVVVHLLPAYKPVGFGKGGDQDYITLRHALVHLSPPPGDKRPKKKTGNPCNPTSIGYAFYIIHPSPSQPTSALPASISEYATRHPLPVLPVTLDAILLAPAATAFTETDKPRLSHITFEFLASMDHEPRVQGVEWNGFVGEFTMKRIKEEVRCRSYLEFHWQEGEESMIICAEAVRISRHNPIYVCSYSYPSSQAAQALASFSQSKTFNWIELQFSNHTRFPPDNKAIHTILEALQGQYLIHAPRRLHPPDHNMGDVVVQDMSRDLLAALKRVVPGRRHRPTTTTTRSGPDAKEVENSGVGKREGQRDEVAGQADGIKAQLSEKGRENGGDNGKEKENDKEEGKEAEETRNVVEYFIKRYAPGEGWKTNVHKTFHDSHDPERMVFYEEFPM</sequence>
<keyword evidence="2" id="KW-1185">Reference proteome</keyword>
<comment type="caution">
    <text evidence="1">The sequence shown here is derived from an EMBL/GenBank/DDBJ whole genome shotgun (WGS) entry which is preliminary data.</text>
</comment>
<proteinExistence type="predicted"/>
<reference evidence="1" key="1">
    <citation type="submission" date="2023-04" db="EMBL/GenBank/DDBJ databases">
        <title>Draft Genome sequencing of Naganishia species isolated from polar environments using Oxford Nanopore Technology.</title>
        <authorList>
            <person name="Leo P."/>
            <person name="Venkateswaran K."/>
        </authorList>
    </citation>
    <scope>NUCLEOTIDE SEQUENCE</scope>
    <source>
        <strain evidence="1">MNA-CCFEE 5425</strain>
    </source>
</reference>
<protein>
    <submittedName>
        <fullName evidence="1">Uncharacterized protein</fullName>
    </submittedName>
</protein>
<accession>A0ACC2X2L6</accession>
<dbReference type="Proteomes" id="UP001243375">
    <property type="component" value="Unassembled WGS sequence"/>
</dbReference>
<evidence type="ECO:0000313" key="1">
    <source>
        <dbReference type="EMBL" id="KAJ9118284.1"/>
    </source>
</evidence>
<evidence type="ECO:0000313" key="2">
    <source>
        <dbReference type="Proteomes" id="UP001243375"/>
    </source>
</evidence>
<name>A0ACC2X2L6_9TREE</name>
<organism evidence="1 2">
    <name type="scientific">Naganishia vaughanmartiniae</name>
    <dbReference type="NCBI Taxonomy" id="1424756"/>
    <lineage>
        <taxon>Eukaryota</taxon>
        <taxon>Fungi</taxon>
        <taxon>Dikarya</taxon>
        <taxon>Basidiomycota</taxon>
        <taxon>Agaricomycotina</taxon>
        <taxon>Tremellomycetes</taxon>
        <taxon>Filobasidiales</taxon>
        <taxon>Filobasidiaceae</taxon>
        <taxon>Naganishia</taxon>
    </lineage>
</organism>